<feature type="region of interest" description="Disordered" evidence="1">
    <location>
        <begin position="21"/>
        <end position="67"/>
    </location>
</feature>
<evidence type="ECO:0000313" key="3">
    <source>
        <dbReference type="Proteomes" id="UP000734854"/>
    </source>
</evidence>
<feature type="compositionally biased region" description="Low complexity" evidence="1">
    <location>
        <begin position="21"/>
        <end position="36"/>
    </location>
</feature>
<accession>A0A8J5GKA8</accession>
<sequence length="269" mass="30157">MERNGKNHGMVRVAAMPKPACKAPAAPPIAKAPAKPTNHPKFTGKICRGARGKESRSIPESKSRDKAKGAWKLKSLDVLLNYRLVDWRLVDAGAVADDDGEEGRRHHLSATEMVEKLYANCNTFHESLTMEEEEERDFEEEEEEEEERDVEEEKESNGGDEERDETHGDAVAGVSREFAEGEEWFLVEKREEKNLTRSDMNNVPQEASNAYGIEQLNITIQEAAVTVADKNLGCFSIGRSMYRVRLAQSVMLECKPLLQCTGFPVAFGR</sequence>
<dbReference type="Proteomes" id="UP000734854">
    <property type="component" value="Unassembled WGS sequence"/>
</dbReference>
<comment type="caution">
    <text evidence="2">The sequence shown here is derived from an EMBL/GenBank/DDBJ whole genome shotgun (WGS) entry which is preliminary data.</text>
</comment>
<evidence type="ECO:0000313" key="2">
    <source>
        <dbReference type="EMBL" id="KAG6508081.1"/>
    </source>
</evidence>
<dbReference type="AlphaFoldDB" id="A0A8J5GKA8"/>
<evidence type="ECO:0000256" key="1">
    <source>
        <dbReference type="SAM" id="MobiDB-lite"/>
    </source>
</evidence>
<organism evidence="2 3">
    <name type="scientific">Zingiber officinale</name>
    <name type="common">Ginger</name>
    <name type="synonym">Amomum zingiber</name>
    <dbReference type="NCBI Taxonomy" id="94328"/>
    <lineage>
        <taxon>Eukaryota</taxon>
        <taxon>Viridiplantae</taxon>
        <taxon>Streptophyta</taxon>
        <taxon>Embryophyta</taxon>
        <taxon>Tracheophyta</taxon>
        <taxon>Spermatophyta</taxon>
        <taxon>Magnoliopsida</taxon>
        <taxon>Liliopsida</taxon>
        <taxon>Zingiberales</taxon>
        <taxon>Zingiberaceae</taxon>
        <taxon>Zingiber</taxon>
    </lineage>
</organism>
<reference evidence="2 3" key="1">
    <citation type="submission" date="2020-08" db="EMBL/GenBank/DDBJ databases">
        <title>Plant Genome Project.</title>
        <authorList>
            <person name="Zhang R.-G."/>
        </authorList>
    </citation>
    <scope>NUCLEOTIDE SEQUENCE [LARGE SCALE GENOMIC DNA]</scope>
    <source>
        <tissue evidence="2">Rhizome</tissue>
    </source>
</reference>
<dbReference type="PANTHER" id="PTHR34278">
    <property type="entry name" value="PROTEIN THI031, PUTATIVE-RELATED"/>
    <property type="match status" value="1"/>
</dbReference>
<proteinExistence type="predicted"/>
<feature type="compositionally biased region" description="Basic and acidic residues" evidence="1">
    <location>
        <begin position="51"/>
        <end position="67"/>
    </location>
</feature>
<dbReference type="EMBL" id="JACMSC010000009">
    <property type="protein sequence ID" value="KAG6508081.1"/>
    <property type="molecule type" value="Genomic_DNA"/>
</dbReference>
<dbReference type="PANTHER" id="PTHR34278:SF1">
    <property type="entry name" value="PROTEIN THI031, PUTATIVE-RELATED"/>
    <property type="match status" value="1"/>
</dbReference>
<feature type="region of interest" description="Disordered" evidence="1">
    <location>
        <begin position="126"/>
        <end position="171"/>
    </location>
</feature>
<gene>
    <name evidence="2" type="ORF">ZIOFF_033440</name>
</gene>
<feature type="compositionally biased region" description="Acidic residues" evidence="1">
    <location>
        <begin position="129"/>
        <end position="163"/>
    </location>
</feature>
<protein>
    <submittedName>
        <fullName evidence="2">Uncharacterized protein</fullName>
    </submittedName>
</protein>
<name>A0A8J5GKA8_ZINOF</name>
<keyword evidence="3" id="KW-1185">Reference proteome</keyword>